<evidence type="ECO:0000259" key="6">
    <source>
        <dbReference type="Pfam" id="PF01266"/>
    </source>
</evidence>
<evidence type="ECO:0000313" key="8">
    <source>
        <dbReference type="Proteomes" id="UP000538566"/>
    </source>
</evidence>
<evidence type="ECO:0000256" key="5">
    <source>
        <dbReference type="ARBA" id="ARBA00037941"/>
    </source>
</evidence>
<keyword evidence="2" id="KW-0285">Flavoprotein</keyword>
<dbReference type="GO" id="GO:0047545">
    <property type="term" value="F:(S)-2-hydroxyglutarate dehydrogenase activity"/>
    <property type="evidence" value="ECO:0007669"/>
    <property type="project" value="TreeGrafter"/>
</dbReference>
<dbReference type="OrthoDB" id="9801699at2"/>
<comment type="similarity">
    <text evidence="5">Belongs to the L2HGDH family.</text>
</comment>
<dbReference type="InterPro" id="IPR036188">
    <property type="entry name" value="FAD/NAD-bd_sf"/>
</dbReference>
<evidence type="ECO:0000256" key="4">
    <source>
        <dbReference type="ARBA" id="ARBA00023002"/>
    </source>
</evidence>
<accession>A0A7W7ADD8</accession>
<evidence type="ECO:0000256" key="1">
    <source>
        <dbReference type="ARBA" id="ARBA00001974"/>
    </source>
</evidence>
<keyword evidence="3" id="KW-0274">FAD</keyword>
<comment type="caution">
    <text evidence="7">The sequence shown here is derived from an EMBL/GenBank/DDBJ whole genome shotgun (WGS) entry which is preliminary data.</text>
</comment>
<dbReference type="InterPro" id="IPR006076">
    <property type="entry name" value="FAD-dep_OxRdtase"/>
</dbReference>
<dbReference type="Pfam" id="PF01266">
    <property type="entry name" value="DAO"/>
    <property type="match status" value="1"/>
</dbReference>
<reference evidence="7 8" key="1">
    <citation type="submission" date="2020-08" db="EMBL/GenBank/DDBJ databases">
        <title>Genomic Encyclopedia of Type Strains, Phase IV (KMG-IV): sequencing the most valuable type-strain genomes for metagenomic binning, comparative biology and taxonomic classification.</title>
        <authorList>
            <person name="Goeker M."/>
        </authorList>
    </citation>
    <scope>NUCLEOTIDE SEQUENCE [LARGE SCALE GENOMIC DNA]</scope>
    <source>
        <strain evidence="7 8">DSM 17507</strain>
    </source>
</reference>
<dbReference type="EMBL" id="JACHOA010000006">
    <property type="protein sequence ID" value="MBB4615010.1"/>
    <property type="molecule type" value="Genomic_DNA"/>
</dbReference>
<evidence type="ECO:0000256" key="3">
    <source>
        <dbReference type="ARBA" id="ARBA00022827"/>
    </source>
</evidence>
<dbReference type="Proteomes" id="UP000538566">
    <property type="component" value="Unassembled WGS sequence"/>
</dbReference>
<dbReference type="Gene3D" id="3.30.9.10">
    <property type="entry name" value="D-Amino Acid Oxidase, subunit A, domain 2"/>
    <property type="match status" value="1"/>
</dbReference>
<comment type="cofactor">
    <cofactor evidence="1">
        <name>FAD</name>
        <dbReference type="ChEBI" id="CHEBI:57692"/>
    </cofactor>
</comment>
<keyword evidence="4" id="KW-0560">Oxidoreductase</keyword>
<feature type="domain" description="FAD dependent oxidoreductase" evidence="6">
    <location>
        <begin position="8"/>
        <end position="363"/>
    </location>
</feature>
<dbReference type="SUPFAM" id="SSF51905">
    <property type="entry name" value="FAD/NAD(P)-binding domain"/>
    <property type="match status" value="1"/>
</dbReference>
<evidence type="ECO:0000256" key="2">
    <source>
        <dbReference type="ARBA" id="ARBA00022630"/>
    </source>
</evidence>
<gene>
    <name evidence="7" type="ORF">GGR37_003300</name>
</gene>
<sequence>MTDQVGSVVIGAGVVGLAIGRALALAGHAPLILEGEADLGSWTSSRNSEVIHAGIYYPQGSLKARLCVEGKAMLYAFCAQRGVPHSRLGKLIFAHTSDQFGELEKIQAAAKAAGVHDLVWLDRAAARALEPELDCAAALLSPSTGIVDSHSLMQALLGEAEANGAMLVTNTQVDRISRNGGLWQVHIQGEAEPVVSAPILVNSGGLGAQAVAAVTQGLDPAFVPPLHFARGVYFTHSGRVPFSHLIYPVPEPGGLGTHLTLDLAGQARFGPDVEWIYGLDYTVDPARHAKFAAAAQRIWPALNPERLQPGYAGIRPKLSGPGEAAADFMIQGPAVHGQEGLVNLFGIESPGLTASMAIAAQVAGMVR</sequence>
<dbReference type="PANTHER" id="PTHR43104">
    <property type="entry name" value="L-2-HYDROXYGLUTARATE DEHYDROGENASE, MITOCHONDRIAL"/>
    <property type="match status" value="1"/>
</dbReference>
<keyword evidence="8" id="KW-1185">Reference proteome</keyword>
<organism evidence="7 8">
    <name type="scientific">Novosphingobium taihuense</name>
    <dbReference type="NCBI Taxonomy" id="260085"/>
    <lineage>
        <taxon>Bacteria</taxon>
        <taxon>Pseudomonadati</taxon>
        <taxon>Pseudomonadota</taxon>
        <taxon>Alphaproteobacteria</taxon>
        <taxon>Sphingomonadales</taxon>
        <taxon>Sphingomonadaceae</taxon>
        <taxon>Novosphingobium</taxon>
    </lineage>
</organism>
<dbReference type="AlphaFoldDB" id="A0A7W7ADD8"/>
<dbReference type="Gene3D" id="3.50.50.60">
    <property type="entry name" value="FAD/NAD(P)-binding domain"/>
    <property type="match status" value="1"/>
</dbReference>
<proteinExistence type="inferred from homology"/>
<dbReference type="PANTHER" id="PTHR43104:SF4">
    <property type="entry name" value="L-2-HYDROXYGLUTARATE DEHYDROGENASE, MITOCHONDRIAL"/>
    <property type="match status" value="1"/>
</dbReference>
<protein>
    <submittedName>
        <fullName evidence="7">L-2-hydroxyglutarate oxidase LhgO</fullName>
    </submittedName>
</protein>
<name>A0A7W7ADD8_9SPHN</name>
<dbReference type="RefSeq" id="WP_144905893.1">
    <property type="nucleotide sequence ID" value="NZ_JACHOA010000006.1"/>
</dbReference>
<evidence type="ECO:0000313" key="7">
    <source>
        <dbReference type="EMBL" id="MBB4615010.1"/>
    </source>
</evidence>